<sequence>MAQLAPAASVLGRDTPTPRSGFSPGSRGFVSACVLGTQGKRGVWVERNRGSVGRAVFGFKTGVSPENMSSADSSSLDTGEGIIHGKCLHEVQNCYDLRGEFIQE</sequence>
<keyword evidence="3" id="KW-1185">Reference proteome</keyword>
<comment type="caution">
    <text evidence="2">The sequence shown here is derived from an EMBL/GenBank/DDBJ whole genome shotgun (WGS) entry which is preliminary data.</text>
</comment>
<proteinExistence type="predicted"/>
<evidence type="ECO:0000256" key="1">
    <source>
        <dbReference type="SAM" id="MobiDB-lite"/>
    </source>
</evidence>
<protein>
    <submittedName>
        <fullName evidence="2">Uncharacterized protein</fullName>
    </submittedName>
</protein>
<dbReference type="AlphaFoldDB" id="A0A2R6P0J4"/>
<feature type="region of interest" description="Disordered" evidence="1">
    <location>
        <begin position="1"/>
        <end position="25"/>
    </location>
</feature>
<organism evidence="2 3">
    <name type="scientific">Hermanssonia centrifuga</name>
    <dbReference type="NCBI Taxonomy" id="98765"/>
    <lineage>
        <taxon>Eukaryota</taxon>
        <taxon>Fungi</taxon>
        <taxon>Dikarya</taxon>
        <taxon>Basidiomycota</taxon>
        <taxon>Agaricomycotina</taxon>
        <taxon>Agaricomycetes</taxon>
        <taxon>Polyporales</taxon>
        <taxon>Meruliaceae</taxon>
        <taxon>Hermanssonia</taxon>
    </lineage>
</organism>
<reference evidence="2 3" key="1">
    <citation type="submission" date="2018-02" db="EMBL/GenBank/DDBJ databases">
        <title>Genome sequence of the basidiomycete white-rot fungus Phlebia centrifuga.</title>
        <authorList>
            <person name="Granchi Z."/>
            <person name="Peng M."/>
            <person name="de Vries R.P."/>
            <person name="Hilden K."/>
            <person name="Makela M.R."/>
            <person name="Grigoriev I."/>
            <person name="Riley R."/>
        </authorList>
    </citation>
    <scope>NUCLEOTIDE SEQUENCE [LARGE SCALE GENOMIC DNA]</scope>
    <source>
        <strain evidence="2 3">FBCC195</strain>
    </source>
</reference>
<evidence type="ECO:0000313" key="3">
    <source>
        <dbReference type="Proteomes" id="UP000186601"/>
    </source>
</evidence>
<gene>
    <name evidence="2" type="ORF">PHLCEN_2v6002</name>
</gene>
<evidence type="ECO:0000313" key="2">
    <source>
        <dbReference type="EMBL" id="PSR82569.1"/>
    </source>
</evidence>
<dbReference type="EMBL" id="MLYV02000581">
    <property type="protein sequence ID" value="PSR82569.1"/>
    <property type="molecule type" value="Genomic_DNA"/>
</dbReference>
<accession>A0A2R6P0J4</accession>
<dbReference type="Proteomes" id="UP000186601">
    <property type="component" value="Unassembled WGS sequence"/>
</dbReference>
<dbReference type="OrthoDB" id="3211970at2759"/>
<name>A0A2R6P0J4_9APHY</name>